<evidence type="ECO:0000256" key="8">
    <source>
        <dbReference type="ARBA" id="ARBA00022737"/>
    </source>
</evidence>
<dbReference type="Pfam" id="PF00702">
    <property type="entry name" value="Hydrolase"/>
    <property type="match status" value="1"/>
</dbReference>
<keyword evidence="7 22" id="KW-0479">Metal-binding</keyword>
<comment type="catalytic activity">
    <reaction evidence="21">
        <text>Cu(2+)(in) + ATP + H2O = Cu(2+)(out) + ADP + phosphate + H(+)</text>
        <dbReference type="Rhea" id="RHEA:10376"/>
        <dbReference type="ChEBI" id="CHEBI:15377"/>
        <dbReference type="ChEBI" id="CHEBI:15378"/>
        <dbReference type="ChEBI" id="CHEBI:29036"/>
        <dbReference type="ChEBI" id="CHEBI:30616"/>
        <dbReference type="ChEBI" id="CHEBI:43474"/>
        <dbReference type="ChEBI" id="CHEBI:456216"/>
        <dbReference type="EC" id="7.2.2.9"/>
    </reaction>
</comment>
<dbReference type="InterPro" id="IPR006121">
    <property type="entry name" value="HMA_dom"/>
</dbReference>
<comment type="function">
    <text evidence="18">Probably involved in copper export.</text>
</comment>
<evidence type="ECO:0000256" key="7">
    <source>
        <dbReference type="ARBA" id="ARBA00022723"/>
    </source>
</evidence>
<dbReference type="PRINTS" id="PR00943">
    <property type="entry name" value="CUATPASE"/>
</dbReference>
<feature type="transmembrane region" description="Helical" evidence="22">
    <location>
        <begin position="204"/>
        <end position="223"/>
    </location>
</feature>
<dbReference type="InterPro" id="IPR036163">
    <property type="entry name" value="HMA_dom_sf"/>
</dbReference>
<dbReference type="PROSITE" id="PS01047">
    <property type="entry name" value="HMA_1"/>
    <property type="match status" value="2"/>
</dbReference>
<feature type="transmembrane region" description="Helical" evidence="22">
    <location>
        <begin position="699"/>
        <end position="721"/>
    </location>
</feature>
<dbReference type="InterPro" id="IPR036412">
    <property type="entry name" value="HAD-like_sf"/>
</dbReference>
<keyword evidence="4" id="KW-0813">Transport</keyword>
<evidence type="ECO:0000313" key="24">
    <source>
        <dbReference type="EMBL" id="OCL93669.1"/>
    </source>
</evidence>
<evidence type="ECO:0000256" key="22">
    <source>
        <dbReference type="RuleBase" id="RU362081"/>
    </source>
</evidence>
<dbReference type="PROSITE" id="PS00154">
    <property type="entry name" value="ATPASE_E1_E2"/>
    <property type="match status" value="1"/>
</dbReference>
<feature type="transmembrane region" description="Helical" evidence="22">
    <location>
        <begin position="727"/>
        <end position="746"/>
    </location>
</feature>
<dbReference type="SUPFAM" id="SSF81665">
    <property type="entry name" value="Calcium ATPase, transmembrane domain M"/>
    <property type="match status" value="1"/>
</dbReference>
<keyword evidence="6 22" id="KW-0812">Transmembrane</keyword>
<dbReference type="Gene3D" id="3.40.1110.10">
    <property type="entry name" value="Calcium-transporting ATPase, cytoplasmic domain N"/>
    <property type="match status" value="1"/>
</dbReference>
<accession>A0ABX2YF80</accession>
<evidence type="ECO:0000256" key="1">
    <source>
        <dbReference type="ARBA" id="ARBA00004127"/>
    </source>
</evidence>
<protein>
    <recommendedName>
        <fullName evidence="20">Copper-transporting ATPase</fullName>
        <ecNumber evidence="19">7.2.2.9</ecNumber>
    </recommendedName>
</protein>
<evidence type="ECO:0000256" key="2">
    <source>
        <dbReference type="ARBA" id="ARBA00004236"/>
    </source>
</evidence>
<evidence type="ECO:0000256" key="16">
    <source>
        <dbReference type="ARBA" id="ARBA00023065"/>
    </source>
</evidence>
<dbReference type="RefSeq" id="WP_066176715.1">
    <property type="nucleotide sequence ID" value="NZ_LCSL01000004.1"/>
</dbReference>
<dbReference type="EMBL" id="LDIR01000001">
    <property type="protein sequence ID" value="OCL93669.1"/>
    <property type="molecule type" value="Genomic_DNA"/>
</dbReference>
<dbReference type="InterPro" id="IPR018303">
    <property type="entry name" value="ATPase_P-typ_P_site"/>
</dbReference>
<sequence>MKSQKFDIKGMTCSACSNAVDRSIKKLEGISEVNVNLLSNSMIVKYDDKFLNDEKIIKTVEDAGYEAVLTQDKNIKKEKKENIAQNEINELKNRLIVSLIFAIPLFYIAMGHMLNWPLPSYFLGEKNAITFAFTQFLLAIPIVFINIKYYKVGFKTLFKASPNMDSLIAIGTGAAMLYGVFAIYKIGFALGINDLNMLQQYSMNLYFESAAIVLTLITFGKYLEARAKGKTSEAINKLMDLAPKKALVLRENKEVEISIDELKLKDIVIVKPGASIPADGVIVFGNTAIDESMLTGESLPVSKKIGDKVIGASINKYGSIKFEVTKLGSDTVLSQIIKLVEEASSSKAPIAKLADKISSIFVPSVILISIIATTTWLLLGYDFEFALGIGIAILVISCPCALGLATPTAIMVGTGRGAQNGILIKNAESLELAEKIDTIVLDKTGTITEGKPKVTDIIVNSEISENILLQIAYSLEKNSEHPLADAVVKKAEDEKLDLLEVKDFKALNGLGIKAKIEDETIFIGNKKLLENNNISLDEFFPISEKLASSGKTPIFISNSKKILGLIAIADVVKATSKQAIEEFYKMNLEVIMLTGDNQKTAQAIANELNIRNFIAEVLPEDKDKVIKKLQEEGKKVAMVGDGINDAPALARSDVAIAIGAGTDIAIESANIVLVRNDLLDVVRAIELSTATLKNIKQNLFWAFIYNIIGIPLAAGVFYSLLGWKLNPMFAGAAMSLSSVSVVLNALRLRFFKSTIDKNMINNQNIKGVNMTKVLKVDGMSCGHCSGRVEKALNSLDEVKSVEIDLSTKEVVINCNEEISEKILEDKIKEAGYEVIK</sequence>
<dbReference type="SUPFAM" id="SSF56784">
    <property type="entry name" value="HAD-like"/>
    <property type="match status" value="1"/>
</dbReference>
<dbReference type="InterPro" id="IPR017969">
    <property type="entry name" value="Heavy-metal-associated_CS"/>
</dbReference>
<feature type="transmembrane region" description="Helical" evidence="22">
    <location>
        <begin position="385"/>
        <end position="406"/>
    </location>
</feature>
<dbReference type="PANTHER" id="PTHR43520">
    <property type="entry name" value="ATP7, ISOFORM B"/>
    <property type="match status" value="1"/>
</dbReference>
<evidence type="ECO:0000256" key="6">
    <source>
        <dbReference type="ARBA" id="ARBA00022692"/>
    </source>
</evidence>
<keyword evidence="17 22" id="KW-0472">Membrane</keyword>
<dbReference type="Pfam" id="PF00122">
    <property type="entry name" value="E1-E2_ATPase"/>
    <property type="match status" value="1"/>
</dbReference>
<dbReference type="InterPro" id="IPR027256">
    <property type="entry name" value="P-typ_ATPase_IB"/>
</dbReference>
<reference evidence="24 25" key="1">
    <citation type="submission" date="2015-05" db="EMBL/GenBank/DDBJ databases">
        <authorList>
            <person name="Rovetto F."/>
            <person name="Cocolin L."/>
            <person name="Illeghems K."/>
            <person name="Van Nieuwerburgh F."/>
            <person name="Houf K."/>
        </authorList>
    </citation>
    <scope>NUCLEOTIDE SEQUENCE [LARGE SCALE GENOMIC DNA]</scope>
    <source>
        <strain evidence="24 25">117434</strain>
    </source>
</reference>
<dbReference type="PANTHER" id="PTHR43520:SF8">
    <property type="entry name" value="P-TYPE CU(+) TRANSPORTER"/>
    <property type="match status" value="1"/>
</dbReference>
<dbReference type="NCBIfam" id="TIGR01525">
    <property type="entry name" value="ATPase-IB_hvy"/>
    <property type="match status" value="1"/>
</dbReference>
<dbReference type="Gene3D" id="3.40.50.1000">
    <property type="entry name" value="HAD superfamily/HAD-like"/>
    <property type="match status" value="1"/>
</dbReference>
<keyword evidence="15" id="KW-0186">Copper</keyword>
<dbReference type="InterPro" id="IPR059000">
    <property type="entry name" value="ATPase_P-type_domA"/>
</dbReference>
<evidence type="ECO:0000256" key="5">
    <source>
        <dbReference type="ARBA" id="ARBA00022553"/>
    </source>
</evidence>
<evidence type="ECO:0000313" key="25">
    <source>
        <dbReference type="Proteomes" id="UP000093159"/>
    </source>
</evidence>
<organism evidence="24 25">
    <name type="scientific">Arcobacter porcinus</name>
    <dbReference type="NCBI Taxonomy" id="1935204"/>
    <lineage>
        <taxon>Bacteria</taxon>
        <taxon>Pseudomonadati</taxon>
        <taxon>Campylobacterota</taxon>
        <taxon>Epsilonproteobacteria</taxon>
        <taxon>Campylobacterales</taxon>
        <taxon>Arcobacteraceae</taxon>
        <taxon>Arcobacter</taxon>
    </lineage>
</organism>
<comment type="subcellular location">
    <subcellularLocation>
        <location evidence="2 22">Cell membrane</location>
    </subcellularLocation>
    <subcellularLocation>
        <location evidence="1">Endomembrane system</location>
        <topology evidence="1">Multi-pass membrane protein</topology>
    </subcellularLocation>
</comment>
<dbReference type="InterPro" id="IPR001757">
    <property type="entry name" value="P_typ_ATPase"/>
</dbReference>
<dbReference type="NCBIfam" id="TIGR01494">
    <property type="entry name" value="ATPase_P-type"/>
    <property type="match status" value="1"/>
</dbReference>
<dbReference type="CDD" id="cd02094">
    <property type="entry name" value="P-type_ATPase_Cu-like"/>
    <property type="match status" value="1"/>
</dbReference>
<dbReference type="Gene3D" id="2.70.150.10">
    <property type="entry name" value="Calcium-transporting ATPase, cytoplasmic transduction domain A"/>
    <property type="match status" value="1"/>
</dbReference>
<dbReference type="SFLD" id="SFLDS00003">
    <property type="entry name" value="Haloacid_Dehalogenase"/>
    <property type="match status" value="1"/>
</dbReference>
<keyword evidence="22" id="KW-1003">Cell membrane</keyword>
<evidence type="ECO:0000256" key="10">
    <source>
        <dbReference type="ARBA" id="ARBA00022796"/>
    </source>
</evidence>
<feature type="transmembrane region" description="Helical" evidence="22">
    <location>
        <begin position="128"/>
        <end position="147"/>
    </location>
</feature>
<feature type="transmembrane region" description="Helical" evidence="22">
    <location>
        <begin position="360"/>
        <end position="379"/>
    </location>
</feature>
<dbReference type="Pfam" id="PF00403">
    <property type="entry name" value="HMA"/>
    <property type="match status" value="2"/>
</dbReference>
<dbReference type="SUPFAM" id="SSF55008">
    <property type="entry name" value="HMA, heavy metal-associated domain"/>
    <property type="match status" value="2"/>
</dbReference>
<evidence type="ECO:0000256" key="4">
    <source>
        <dbReference type="ARBA" id="ARBA00022448"/>
    </source>
</evidence>
<feature type="transmembrane region" description="Helical" evidence="22">
    <location>
        <begin position="95"/>
        <end position="116"/>
    </location>
</feature>
<comment type="caution">
    <text evidence="24">The sequence shown here is derived from an EMBL/GenBank/DDBJ whole genome shotgun (WGS) entry which is preliminary data.</text>
</comment>
<evidence type="ECO:0000256" key="18">
    <source>
        <dbReference type="ARBA" id="ARBA00037143"/>
    </source>
</evidence>
<keyword evidence="9 22" id="KW-0547">Nucleotide-binding</keyword>
<evidence type="ECO:0000256" key="13">
    <source>
        <dbReference type="ARBA" id="ARBA00022967"/>
    </source>
</evidence>
<feature type="transmembrane region" description="Helical" evidence="22">
    <location>
        <begin position="167"/>
        <end position="192"/>
    </location>
</feature>
<comment type="similarity">
    <text evidence="3 22">Belongs to the cation transport ATPase (P-type) (TC 3.A.3) family. Type IB subfamily.</text>
</comment>
<evidence type="ECO:0000256" key="19">
    <source>
        <dbReference type="ARBA" id="ARBA00038904"/>
    </source>
</evidence>
<evidence type="ECO:0000256" key="15">
    <source>
        <dbReference type="ARBA" id="ARBA00023008"/>
    </source>
</evidence>
<gene>
    <name evidence="24" type="primary">pacS</name>
    <name evidence="24" type="ORF">AAX28_01220</name>
</gene>
<evidence type="ECO:0000256" key="9">
    <source>
        <dbReference type="ARBA" id="ARBA00022741"/>
    </source>
</evidence>
<evidence type="ECO:0000256" key="3">
    <source>
        <dbReference type="ARBA" id="ARBA00006024"/>
    </source>
</evidence>
<keyword evidence="16" id="KW-0406">Ion transport</keyword>
<dbReference type="SUPFAM" id="SSF81653">
    <property type="entry name" value="Calcium ATPase, transduction domain A"/>
    <property type="match status" value="1"/>
</dbReference>
<evidence type="ECO:0000256" key="12">
    <source>
        <dbReference type="ARBA" id="ARBA00022842"/>
    </source>
</evidence>
<keyword evidence="13" id="KW-1278">Translocase</keyword>
<keyword evidence="10" id="KW-0187">Copper transport</keyword>
<keyword evidence="8" id="KW-0677">Repeat</keyword>
<dbReference type="CDD" id="cd00371">
    <property type="entry name" value="HMA"/>
    <property type="match status" value="2"/>
</dbReference>
<keyword evidence="25" id="KW-1185">Reference proteome</keyword>
<dbReference type="InterPro" id="IPR008250">
    <property type="entry name" value="ATPase_P-typ_transduc_dom_A_sf"/>
</dbReference>
<dbReference type="SFLD" id="SFLDG00002">
    <property type="entry name" value="C1.7:_P-type_atpase_like"/>
    <property type="match status" value="1"/>
</dbReference>
<evidence type="ECO:0000256" key="20">
    <source>
        <dbReference type="ARBA" id="ARBA00040690"/>
    </source>
</evidence>
<dbReference type="PROSITE" id="PS50846">
    <property type="entry name" value="HMA_2"/>
    <property type="match status" value="2"/>
</dbReference>
<dbReference type="SFLD" id="SFLDF00027">
    <property type="entry name" value="p-type_atpase"/>
    <property type="match status" value="1"/>
</dbReference>
<dbReference type="InterPro" id="IPR006122">
    <property type="entry name" value="HMA_Cu_ion-bd"/>
</dbReference>
<dbReference type="Proteomes" id="UP000093159">
    <property type="component" value="Unassembled WGS sequence"/>
</dbReference>
<name>A0ABX2YF80_9BACT</name>
<dbReference type="PRINTS" id="PR00119">
    <property type="entry name" value="CATATPASE"/>
</dbReference>
<keyword evidence="11 22" id="KW-0067">ATP-binding</keyword>
<dbReference type="GO" id="GO:0016787">
    <property type="term" value="F:hydrolase activity"/>
    <property type="evidence" value="ECO:0007669"/>
    <property type="project" value="UniProtKB-KW"/>
</dbReference>
<dbReference type="Gene3D" id="3.30.70.100">
    <property type="match status" value="2"/>
</dbReference>
<evidence type="ECO:0000256" key="21">
    <source>
        <dbReference type="ARBA" id="ARBA00047424"/>
    </source>
</evidence>
<evidence type="ECO:0000256" key="17">
    <source>
        <dbReference type="ARBA" id="ARBA00023136"/>
    </source>
</evidence>
<keyword evidence="24" id="KW-0378">Hydrolase</keyword>
<proteinExistence type="inferred from homology"/>
<dbReference type="NCBIfam" id="TIGR00003">
    <property type="entry name" value="copper ion binding protein"/>
    <property type="match status" value="2"/>
</dbReference>
<keyword evidence="5" id="KW-0597">Phosphoprotein</keyword>
<keyword evidence="14 22" id="KW-1133">Transmembrane helix</keyword>
<dbReference type="InterPro" id="IPR023298">
    <property type="entry name" value="ATPase_P-typ_TM_dom_sf"/>
</dbReference>
<dbReference type="InterPro" id="IPR023214">
    <property type="entry name" value="HAD_sf"/>
</dbReference>
<dbReference type="InterPro" id="IPR044492">
    <property type="entry name" value="P_typ_ATPase_HD_dom"/>
</dbReference>
<evidence type="ECO:0000259" key="23">
    <source>
        <dbReference type="PROSITE" id="PS50846"/>
    </source>
</evidence>
<dbReference type="NCBIfam" id="TIGR01511">
    <property type="entry name" value="ATPase-IB1_Cu"/>
    <property type="match status" value="1"/>
</dbReference>
<evidence type="ECO:0000256" key="11">
    <source>
        <dbReference type="ARBA" id="ARBA00022840"/>
    </source>
</evidence>
<keyword evidence="12" id="KW-0460">Magnesium</keyword>
<feature type="domain" description="HMA" evidence="23">
    <location>
        <begin position="770"/>
        <end position="835"/>
    </location>
</feature>
<feature type="domain" description="HMA" evidence="23">
    <location>
        <begin position="2"/>
        <end position="68"/>
    </location>
</feature>
<dbReference type="InterPro" id="IPR023299">
    <property type="entry name" value="ATPase_P-typ_cyto_dom_N"/>
</dbReference>
<evidence type="ECO:0000256" key="14">
    <source>
        <dbReference type="ARBA" id="ARBA00022989"/>
    </source>
</evidence>
<dbReference type="EC" id="7.2.2.9" evidence="19"/>